<keyword evidence="2" id="KW-0865">Zymogen</keyword>
<dbReference type="GO" id="GO:0006508">
    <property type="term" value="P:proteolysis"/>
    <property type="evidence" value="ECO:0007669"/>
    <property type="project" value="InterPro"/>
</dbReference>
<organism evidence="5 6">
    <name type="scientific">Penicillium brasilianum</name>
    <dbReference type="NCBI Taxonomy" id="104259"/>
    <lineage>
        <taxon>Eukaryota</taxon>
        <taxon>Fungi</taxon>
        <taxon>Dikarya</taxon>
        <taxon>Ascomycota</taxon>
        <taxon>Pezizomycotina</taxon>
        <taxon>Eurotiomycetes</taxon>
        <taxon>Eurotiomycetidae</taxon>
        <taxon>Eurotiales</taxon>
        <taxon>Aspergillaceae</taxon>
        <taxon>Penicillium</taxon>
    </lineage>
</organism>
<dbReference type="Gene3D" id="3.40.50.200">
    <property type="entry name" value="Peptidase S8/S53 domain"/>
    <property type="match status" value="1"/>
</dbReference>
<gene>
    <name evidence="5" type="ORF">PMG11_07640</name>
</gene>
<proteinExistence type="predicted"/>
<reference evidence="6" key="1">
    <citation type="journal article" date="2015" name="Genome Announc.">
        <title>Draft genome sequence of the fungus Penicillium brasilianum MG11.</title>
        <authorList>
            <person name="Horn F."/>
            <person name="Linde J."/>
            <person name="Mattern D.J."/>
            <person name="Walther G."/>
            <person name="Guthke R."/>
            <person name="Brakhage A.A."/>
            <person name="Valiante V."/>
        </authorList>
    </citation>
    <scope>NUCLEOTIDE SEQUENCE [LARGE SCALE GENOMIC DNA]</scope>
    <source>
        <strain evidence="6">MG11</strain>
    </source>
</reference>
<dbReference type="GO" id="GO:0004252">
    <property type="term" value="F:serine-type endopeptidase activity"/>
    <property type="evidence" value="ECO:0007669"/>
    <property type="project" value="InterPro"/>
</dbReference>
<evidence type="ECO:0000256" key="2">
    <source>
        <dbReference type="ARBA" id="ARBA00023145"/>
    </source>
</evidence>
<accession>A0A0F7TV82</accession>
<dbReference type="InterPro" id="IPR000209">
    <property type="entry name" value="Peptidase_S8/S53_dom"/>
</dbReference>
<sequence length="1146" mass="128768">MGDKTMSLSYPVRGVGVMSYPNDHYSEYVDELPEQDLFDENPDDPGISALHEPERPENNQDREESDLRQKDLYDRCSYILGQLENGQRRWSDDRDENQSASLLEPYKKAILIETDERDREHPSLLHALARRWNQYHTDHAIVRKAIIYIIEEAPKNGEKEAPIWLQAISHGHLEFINFIRQHCSAHLPEILAMQDDKGQNFFHHLFYLAIRDNTNQQRKETLDRAKEYFPFATEQILATQDKEDNNTPLHYAMHPQQCLGRGQEYVKLVKEMVQRADKMMERGVEFNRLGQSPYQYCLVHSAQRKMKMNPPKAPIAAPTDPIPDVKRLKSNLPEENKSRSTTVAANVKAPLGGAKIPSTPPMPMASIPGAPMSGNSMSVDSNTVESMLVPSMSNASVPRAPMAPPDRGRPRAEVEGGRQGSRPQSIDRHLLPHTGGTGLRRAPTNPSLAVWMSGSEGLVDGSRQGVAEVKSQNRKDPEQSMNHLLLYLHLHYIRERPDLIARELIYGKHACERNLYFDAISLEDKEPSQIVNLISRLSIGGFDKILSYVRIPTTKMNTPAQQAPKKELKSYMKRTGGTMQGPRFEENPNPGRQSLVSVFDELYEAGVRRIIRLFVDDMVPPHHSDAAIERAIAGRDSQGLEKPRRENGCRIMVETWDWQRPDLSIDVIHQAAPDVQHLVLYWSGNQSILRGWASEEGIPRLCTPADKSELKTVTIQAAPGLESSERMRRSFAAFTRSIEQRIKDKSARPTIIPEFQTAGLRCWPLSSMVNGGYLGGEGPLEVVHRDKWMEAMDRFRGSLQRVHDSLPETHRQPERVKVALIDDGVRLDKLSMYFGQMVEASGLSYYPRGKHTEEPWHNSTHGHGTVLANMIARINPWVSLCVMRVNDIPSRDGSRIITPRSAAMAIRAAIGRKVNIISMSWTILAKSKDNGSKINSIDDTAKSEEDPELEDLRAAIGEAVEAKILIFCSANDDISSKVTDFLPYQKAPNYIFRIGAADQHGQPDNVSEDFNAMNFYLPGNKVADTENPTATTPISYHTGAWVSTALAAGMASLIIYCATLGKVYYDSIGNKQSAEEFARKRDGLKERNHMETAFQSIKFAGWMGAKFPPVWGLFGDASASIDGTEEDRVRLEALTTLVHTLSSGIR</sequence>
<name>A0A0F7TV82_PENBI</name>
<feature type="compositionally biased region" description="Basic and acidic residues" evidence="3">
    <location>
        <begin position="51"/>
        <end position="68"/>
    </location>
</feature>
<keyword evidence="1" id="KW-0732">Signal</keyword>
<keyword evidence="6" id="KW-1185">Reference proteome</keyword>
<feature type="region of interest" description="Disordered" evidence="3">
    <location>
        <begin position="393"/>
        <end position="444"/>
    </location>
</feature>
<evidence type="ECO:0000313" key="5">
    <source>
        <dbReference type="EMBL" id="CEJ59002.1"/>
    </source>
</evidence>
<dbReference type="OrthoDB" id="5386278at2759"/>
<evidence type="ECO:0000256" key="1">
    <source>
        <dbReference type="ARBA" id="ARBA00022729"/>
    </source>
</evidence>
<feature type="region of interest" description="Disordered" evidence="3">
    <location>
        <begin position="33"/>
        <end position="68"/>
    </location>
</feature>
<dbReference type="SUPFAM" id="SSF52743">
    <property type="entry name" value="Subtilisin-like"/>
    <property type="match status" value="1"/>
</dbReference>
<feature type="compositionally biased region" description="Basic and acidic residues" evidence="3">
    <location>
        <begin position="406"/>
        <end position="416"/>
    </location>
</feature>
<feature type="domain" description="Peptidase S8/S53" evidence="4">
    <location>
        <begin position="816"/>
        <end position="1055"/>
    </location>
</feature>
<dbReference type="AlphaFoldDB" id="A0A0F7TV82"/>
<evidence type="ECO:0000313" key="6">
    <source>
        <dbReference type="Proteomes" id="UP000042958"/>
    </source>
</evidence>
<dbReference type="STRING" id="104259.A0A0F7TV82"/>
<dbReference type="InterPro" id="IPR036852">
    <property type="entry name" value="Peptidase_S8/S53_dom_sf"/>
</dbReference>
<evidence type="ECO:0000259" key="4">
    <source>
        <dbReference type="Pfam" id="PF00082"/>
    </source>
</evidence>
<dbReference type="CDD" id="cd07491">
    <property type="entry name" value="Peptidases_S8_7"/>
    <property type="match status" value="1"/>
</dbReference>
<feature type="compositionally biased region" description="Acidic residues" evidence="3">
    <location>
        <begin position="33"/>
        <end position="43"/>
    </location>
</feature>
<dbReference type="Pfam" id="PF00082">
    <property type="entry name" value="Peptidase_S8"/>
    <property type="match status" value="1"/>
</dbReference>
<dbReference type="Proteomes" id="UP000042958">
    <property type="component" value="Unassembled WGS sequence"/>
</dbReference>
<protein>
    <recommendedName>
        <fullName evidence="4">Peptidase S8/S53 domain-containing protein</fullName>
    </recommendedName>
</protein>
<dbReference type="EMBL" id="CDHK01000006">
    <property type="protein sequence ID" value="CEJ59002.1"/>
    <property type="molecule type" value="Genomic_DNA"/>
</dbReference>
<evidence type="ECO:0000256" key="3">
    <source>
        <dbReference type="SAM" id="MobiDB-lite"/>
    </source>
</evidence>